<protein>
    <submittedName>
        <fullName evidence="1">Uncharacterized protein</fullName>
    </submittedName>
</protein>
<keyword evidence="2" id="KW-1185">Reference proteome</keyword>
<dbReference type="EMBL" id="BMAU01021418">
    <property type="protein sequence ID" value="GFY33747.1"/>
    <property type="molecule type" value="Genomic_DNA"/>
</dbReference>
<reference evidence="1" key="1">
    <citation type="submission" date="2020-08" db="EMBL/GenBank/DDBJ databases">
        <title>Multicomponent nature underlies the extraordinary mechanical properties of spider dragline silk.</title>
        <authorList>
            <person name="Kono N."/>
            <person name="Nakamura H."/>
            <person name="Mori M."/>
            <person name="Yoshida Y."/>
            <person name="Ohtoshi R."/>
            <person name="Malay A.D."/>
            <person name="Moran D.A.P."/>
            <person name="Tomita M."/>
            <person name="Numata K."/>
            <person name="Arakawa K."/>
        </authorList>
    </citation>
    <scope>NUCLEOTIDE SEQUENCE</scope>
</reference>
<accession>A0A8X6WFS2</accession>
<organism evidence="1 2">
    <name type="scientific">Trichonephila clavipes</name>
    <name type="common">Golden silk orbweaver</name>
    <name type="synonym">Nephila clavipes</name>
    <dbReference type="NCBI Taxonomy" id="2585209"/>
    <lineage>
        <taxon>Eukaryota</taxon>
        <taxon>Metazoa</taxon>
        <taxon>Ecdysozoa</taxon>
        <taxon>Arthropoda</taxon>
        <taxon>Chelicerata</taxon>
        <taxon>Arachnida</taxon>
        <taxon>Araneae</taxon>
        <taxon>Araneomorphae</taxon>
        <taxon>Entelegynae</taxon>
        <taxon>Araneoidea</taxon>
        <taxon>Nephilidae</taxon>
        <taxon>Trichonephila</taxon>
    </lineage>
</organism>
<proteinExistence type="predicted"/>
<comment type="caution">
    <text evidence="1">The sequence shown here is derived from an EMBL/GenBank/DDBJ whole genome shotgun (WGS) entry which is preliminary data.</text>
</comment>
<gene>
    <name evidence="1" type="primary">NCL1_43532</name>
    <name evidence="1" type="ORF">TNCV_4594591</name>
</gene>
<dbReference type="AlphaFoldDB" id="A0A8X6WFS2"/>
<evidence type="ECO:0000313" key="1">
    <source>
        <dbReference type="EMBL" id="GFY33747.1"/>
    </source>
</evidence>
<sequence length="150" mass="17280">MNKIQKAERQINVYSRLNRHPRLGDPREVYMKQMIETTAAKDLLWIEHRTPDRKAWVRCPMPPNTLRVHLENVLVKSVGPKVLWAESRVQGTGEYFPPLQSHGKIVEVGIGFGAIYRPFGEFLRSKSYCRLYGAQGLGQHDRRTSSPLPQ</sequence>
<dbReference type="Proteomes" id="UP000887159">
    <property type="component" value="Unassembled WGS sequence"/>
</dbReference>
<evidence type="ECO:0000313" key="2">
    <source>
        <dbReference type="Proteomes" id="UP000887159"/>
    </source>
</evidence>
<name>A0A8X6WFS2_TRICX</name>